<evidence type="ECO:0000256" key="3">
    <source>
        <dbReference type="ARBA" id="ARBA00023002"/>
    </source>
</evidence>
<dbReference type="EC" id="1.4.3.4" evidence="6"/>
<evidence type="ECO:0000313" key="7">
    <source>
        <dbReference type="Proteomes" id="UP000582231"/>
    </source>
</evidence>
<name>A0A852R7M5_9ACTN</name>
<dbReference type="InterPro" id="IPR036188">
    <property type="entry name" value="FAD/NAD-bd_sf"/>
</dbReference>
<organism evidence="6 7">
    <name type="scientific">Nocardioides kongjuensis</name>
    <dbReference type="NCBI Taxonomy" id="349522"/>
    <lineage>
        <taxon>Bacteria</taxon>
        <taxon>Bacillati</taxon>
        <taxon>Actinomycetota</taxon>
        <taxon>Actinomycetes</taxon>
        <taxon>Propionibacteriales</taxon>
        <taxon>Nocardioidaceae</taxon>
        <taxon>Nocardioides</taxon>
    </lineage>
</organism>
<dbReference type="InterPro" id="IPR050703">
    <property type="entry name" value="Flavin_MAO"/>
</dbReference>
<dbReference type="PRINTS" id="PR00757">
    <property type="entry name" value="AMINEOXDASEF"/>
</dbReference>
<dbReference type="RefSeq" id="WP_179725199.1">
    <property type="nucleotide sequence ID" value="NZ_BAABEF010000001.1"/>
</dbReference>
<dbReference type="Gene3D" id="3.50.50.60">
    <property type="entry name" value="FAD/NAD(P)-binding domain"/>
    <property type="match status" value="1"/>
</dbReference>
<dbReference type="InterPro" id="IPR001613">
    <property type="entry name" value="Flavin_amine_oxidase"/>
</dbReference>
<accession>A0A852R7M5</accession>
<keyword evidence="7" id="KW-1185">Reference proteome</keyword>
<dbReference type="Proteomes" id="UP000582231">
    <property type="component" value="Unassembled WGS sequence"/>
</dbReference>
<dbReference type="Pfam" id="PF01593">
    <property type="entry name" value="Amino_oxidase"/>
    <property type="match status" value="1"/>
</dbReference>
<comment type="caution">
    <text evidence="6">The sequence shown here is derived from an EMBL/GenBank/DDBJ whole genome shotgun (WGS) entry which is preliminary data.</text>
</comment>
<evidence type="ECO:0000256" key="2">
    <source>
        <dbReference type="ARBA" id="ARBA00005995"/>
    </source>
</evidence>
<dbReference type="SUPFAM" id="SSF51905">
    <property type="entry name" value="FAD/NAD(P)-binding domain"/>
    <property type="match status" value="1"/>
</dbReference>
<comment type="similarity">
    <text evidence="2">Belongs to the flavin monoamine oxidase family.</text>
</comment>
<evidence type="ECO:0000259" key="5">
    <source>
        <dbReference type="Pfam" id="PF01593"/>
    </source>
</evidence>
<dbReference type="AlphaFoldDB" id="A0A852R7M5"/>
<gene>
    <name evidence="6" type="ORF">BJ958_000473</name>
</gene>
<evidence type="ECO:0000256" key="1">
    <source>
        <dbReference type="ARBA" id="ARBA00001974"/>
    </source>
</evidence>
<dbReference type="EMBL" id="JACCBF010000001">
    <property type="protein sequence ID" value="NYD28927.1"/>
    <property type="molecule type" value="Genomic_DNA"/>
</dbReference>
<proteinExistence type="inferred from homology"/>
<protein>
    <submittedName>
        <fullName evidence="6">Monoamine oxidase</fullName>
        <ecNumber evidence="6">1.4.3.4</ecNumber>
    </submittedName>
</protein>
<feature type="binding site" evidence="4">
    <location>
        <position position="342"/>
    </location>
    <ligand>
        <name>substrate</name>
    </ligand>
</feature>
<comment type="cofactor">
    <cofactor evidence="1">
        <name>FAD</name>
        <dbReference type="ChEBI" id="CHEBI:57692"/>
    </cofactor>
</comment>
<feature type="binding site" evidence="4">
    <location>
        <position position="236"/>
    </location>
    <ligand>
        <name>FAD</name>
        <dbReference type="ChEBI" id="CHEBI:57692"/>
    </ligand>
</feature>
<feature type="binding site" evidence="4">
    <location>
        <begin position="37"/>
        <end position="38"/>
    </location>
    <ligand>
        <name>FAD</name>
        <dbReference type="ChEBI" id="CHEBI:57692"/>
    </ligand>
</feature>
<keyword evidence="3 6" id="KW-0560">Oxidoreductase</keyword>
<dbReference type="PANTHER" id="PTHR43563:SF1">
    <property type="entry name" value="AMINE OXIDASE [FLAVIN-CONTAINING] B"/>
    <property type="match status" value="1"/>
</dbReference>
<evidence type="ECO:0000256" key="4">
    <source>
        <dbReference type="PIRSR" id="PIRSR601613-1"/>
    </source>
</evidence>
<dbReference type="SUPFAM" id="SSF54373">
    <property type="entry name" value="FAD-linked reductases, C-terminal domain"/>
    <property type="match status" value="1"/>
</dbReference>
<feature type="domain" description="Amine oxidase" evidence="5">
    <location>
        <begin position="18"/>
        <end position="448"/>
    </location>
</feature>
<evidence type="ECO:0000313" key="6">
    <source>
        <dbReference type="EMBL" id="NYD28927.1"/>
    </source>
</evidence>
<dbReference type="GO" id="GO:0097621">
    <property type="term" value="F:monoamine oxidase activity"/>
    <property type="evidence" value="ECO:0007669"/>
    <property type="project" value="UniProtKB-EC"/>
</dbReference>
<sequence length="452" mass="48152">MEDRMEHVDVAIVGAGYAGLATALELTTAGLEVVVLEAADRVGGRVWTRDEGGVPVDHGGQWVGPAQTAFLRWVDRFGCARFPTYDAGTHLELWPGSAPLPHTSGEHPAEHDSAGYDGLVARVDALAAQVDPEHPEACPDLAAWDSRTFEDWLQAEAPSADAHRRMRLVIQGLWACEPRDVSLFHVLFYVAAGGGLDPLLATAGGAQDSRLVDGADGPARAAAASLGDAVRLRTPVTAVVWDDDGVTLTTPTGPVRARRAVVTGTPPAQARIAFSPLLPTPRRRWLARSPMGDVAKVHVTYDRPFWRERGLSGQVTTYDGSPVAYTFDSSPADESCGVIAAFVYADDYRSWSVQAPEARRKAVLDVLAVLGAEAGEPTGYLERRWPEEPWAEGAYAAVPSPGTWHEHSAGRRDPVGPLHWAGTETAGVGNGYIDGAIRSGERVAAEVLAALG</sequence>
<reference evidence="6 7" key="1">
    <citation type="submission" date="2020-07" db="EMBL/GenBank/DDBJ databases">
        <title>Sequencing the genomes of 1000 actinobacteria strains.</title>
        <authorList>
            <person name="Klenk H.-P."/>
        </authorList>
    </citation>
    <scope>NUCLEOTIDE SEQUENCE [LARGE SCALE GENOMIC DNA]</scope>
    <source>
        <strain evidence="6 7">DSM 19082</strain>
    </source>
</reference>
<dbReference type="PANTHER" id="PTHR43563">
    <property type="entry name" value="AMINE OXIDASE"/>
    <property type="match status" value="1"/>
</dbReference>
<dbReference type="InterPro" id="IPR002937">
    <property type="entry name" value="Amino_oxidase"/>
</dbReference>
<feature type="binding site" evidence="4">
    <location>
        <position position="424"/>
    </location>
    <ligand>
        <name>FAD</name>
        <dbReference type="ChEBI" id="CHEBI:57692"/>
    </ligand>
</feature>